<evidence type="ECO:0008006" key="4">
    <source>
        <dbReference type="Google" id="ProtNLM"/>
    </source>
</evidence>
<dbReference type="Proteomes" id="UP000054477">
    <property type="component" value="Unassembled WGS sequence"/>
</dbReference>
<protein>
    <recommendedName>
        <fullName evidence="4">NB-ARC domain-containing protein</fullName>
    </recommendedName>
</protein>
<dbReference type="CDD" id="cd21037">
    <property type="entry name" value="MLKL_NTD"/>
    <property type="match status" value="1"/>
</dbReference>
<reference evidence="2 3" key="1">
    <citation type="submission" date="2014-04" db="EMBL/GenBank/DDBJ databases">
        <authorList>
            <consortium name="DOE Joint Genome Institute"/>
            <person name="Kuo A."/>
            <person name="Kohler A."/>
            <person name="Nagy L.G."/>
            <person name="Floudas D."/>
            <person name="Copeland A."/>
            <person name="Barry K.W."/>
            <person name="Cichocki N."/>
            <person name="Veneault-Fourrey C."/>
            <person name="LaButti K."/>
            <person name="Lindquist E.A."/>
            <person name="Lipzen A."/>
            <person name="Lundell T."/>
            <person name="Morin E."/>
            <person name="Murat C."/>
            <person name="Sun H."/>
            <person name="Tunlid A."/>
            <person name="Henrissat B."/>
            <person name="Grigoriev I.V."/>
            <person name="Hibbett D.S."/>
            <person name="Martin F."/>
            <person name="Nordberg H.P."/>
            <person name="Cantor M.N."/>
            <person name="Hua S.X."/>
        </authorList>
    </citation>
    <scope>NUCLEOTIDE SEQUENCE [LARGE SCALE GENOMIC DNA]</scope>
    <source>
        <strain evidence="2 3">LaAM-08-1</strain>
    </source>
</reference>
<dbReference type="SUPFAM" id="SSF52540">
    <property type="entry name" value="P-loop containing nucleoside triphosphate hydrolases"/>
    <property type="match status" value="1"/>
</dbReference>
<dbReference type="HOGENOM" id="CLU_010537_0_0_1"/>
<name>A0A0C9YL21_9AGAR</name>
<dbReference type="InterPro" id="IPR011990">
    <property type="entry name" value="TPR-like_helical_dom_sf"/>
</dbReference>
<dbReference type="InterPro" id="IPR036537">
    <property type="entry name" value="Adaptor_Cbl_N_dom_sf"/>
</dbReference>
<organism evidence="2 3">
    <name type="scientific">Laccaria amethystina LaAM-08-1</name>
    <dbReference type="NCBI Taxonomy" id="1095629"/>
    <lineage>
        <taxon>Eukaryota</taxon>
        <taxon>Fungi</taxon>
        <taxon>Dikarya</taxon>
        <taxon>Basidiomycota</taxon>
        <taxon>Agaricomycotina</taxon>
        <taxon>Agaricomycetes</taxon>
        <taxon>Agaricomycetidae</taxon>
        <taxon>Agaricales</taxon>
        <taxon>Agaricineae</taxon>
        <taxon>Hydnangiaceae</taxon>
        <taxon>Laccaria</taxon>
    </lineage>
</organism>
<evidence type="ECO:0000313" key="2">
    <source>
        <dbReference type="EMBL" id="KIK08783.1"/>
    </source>
</evidence>
<feature type="coiled-coil region" evidence="1">
    <location>
        <begin position="66"/>
        <end position="100"/>
    </location>
</feature>
<proteinExistence type="predicted"/>
<dbReference type="PANTHER" id="PTHR47691:SF3">
    <property type="entry name" value="HTH-TYPE TRANSCRIPTIONAL REGULATOR RV0890C-RELATED"/>
    <property type="match status" value="1"/>
</dbReference>
<sequence>MILILKEAAGLIPAPYIKDAIGVALAVIDACEEVTFVEQQVGELKNRVCCLMIAIVNTLHPDSSDIEQVNRASEDIRSEIEVLESDLKKIVKDLNSIKSQNPWLLFFFKELNKTKVDACARRLTTALERFNVSHDVRTSQSLQKIQRRLEDIYGLTKKVAQNVENLGVTVNNRFDQLTVLLSGKAHDGSVVLVRQTMPPKPRILYGRDDFVKDVGRLLANDETSRVCILGPGGMGKTSVALAAMEDSSICQKFPKSNRFWVPCVQATSADSLIHILYSSLRITRDTKHPMDDILSELSATDDPRLILFDNFETPNHIPDVIQILLQLAALPHVAILITMRGIAPTHEIKWEIRNLPPVDMDACCSIFTTICPSIKGDPNLEDLIKALYCMPFAVTLMASLGNELQLTAGDLLQEWHRVGTGMISHSEFREGSMDKSISLSVDSKLVTQNPDALTLLAVLSMLPAGTTNKNLDWWAPTLKSKLGALATLRKAALIIDLKPDPKEESVFFVLPVVQSYMKHGKRISQDVQNTVRSACYKFIVEHNSIPGQASFHDDAAALAREETNIQTILLEATAAAAEGQTSSHTEDDTSKPQVETSIDALDALVAFSWYLQFTQTTTEFAEHTIKVARAARQNRHIAEALFCLGCLNEKTSRYELASFYLDAARKHFRTLSTPAGYLRAGECGVILVDVDMFLSATSKVILKDAREAEADFKKSNDISGVTRGKVAMGHAHFHISEHEKSLTCLFEAKKELEKDSRSTSELARCIHLIARNYQYVDRYSDSVEMAKEGEKVAEEAGDEEQLCRIRTTMARSLCHCDKDDEALEVIERTLPFAQRQGPHRIALLLDRFAAICERKKDYPAAIKAFEEAARNFAIVNTAHTINRRRFCLGKVDRLKQLESASRVEETVPRECEDPQQPQ</sequence>
<dbReference type="PANTHER" id="PTHR47691">
    <property type="entry name" value="REGULATOR-RELATED"/>
    <property type="match status" value="1"/>
</dbReference>
<keyword evidence="3" id="KW-1185">Reference proteome</keyword>
<reference evidence="3" key="2">
    <citation type="submission" date="2015-01" db="EMBL/GenBank/DDBJ databases">
        <title>Evolutionary Origins and Diversification of the Mycorrhizal Mutualists.</title>
        <authorList>
            <consortium name="DOE Joint Genome Institute"/>
            <consortium name="Mycorrhizal Genomics Consortium"/>
            <person name="Kohler A."/>
            <person name="Kuo A."/>
            <person name="Nagy L.G."/>
            <person name="Floudas D."/>
            <person name="Copeland A."/>
            <person name="Barry K.W."/>
            <person name="Cichocki N."/>
            <person name="Veneault-Fourrey C."/>
            <person name="LaButti K."/>
            <person name="Lindquist E.A."/>
            <person name="Lipzen A."/>
            <person name="Lundell T."/>
            <person name="Morin E."/>
            <person name="Murat C."/>
            <person name="Riley R."/>
            <person name="Ohm R."/>
            <person name="Sun H."/>
            <person name="Tunlid A."/>
            <person name="Henrissat B."/>
            <person name="Grigoriev I.V."/>
            <person name="Hibbett D.S."/>
            <person name="Martin F."/>
        </authorList>
    </citation>
    <scope>NUCLEOTIDE SEQUENCE [LARGE SCALE GENOMIC DNA]</scope>
    <source>
        <strain evidence="3">LaAM-08-1</strain>
    </source>
</reference>
<dbReference type="GO" id="GO:0007166">
    <property type="term" value="P:cell surface receptor signaling pathway"/>
    <property type="evidence" value="ECO:0007669"/>
    <property type="project" value="InterPro"/>
</dbReference>
<dbReference type="Gene3D" id="1.20.930.20">
    <property type="entry name" value="Adaptor protein Cbl, N-terminal domain"/>
    <property type="match status" value="1"/>
</dbReference>
<dbReference type="OrthoDB" id="3052556at2759"/>
<dbReference type="Gene3D" id="1.25.40.10">
    <property type="entry name" value="Tetratricopeptide repeat domain"/>
    <property type="match status" value="1"/>
</dbReference>
<dbReference type="InterPro" id="IPR059179">
    <property type="entry name" value="MLKL-like_MCAfunc"/>
</dbReference>
<evidence type="ECO:0000313" key="3">
    <source>
        <dbReference type="Proteomes" id="UP000054477"/>
    </source>
</evidence>
<dbReference type="Gene3D" id="3.40.50.300">
    <property type="entry name" value="P-loop containing nucleotide triphosphate hydrolases"/>
    <property type="match status" value="1"/>
</dbReference>
<dbReference type="AlphaFoldDB" id="A0A0C9YL21"/>
<dbReference type="InterPro" id="IPR027417">
    <property type="entry name" value="P-loop_NTPase"/>
</dbReference>
<accession>A0A0C9YL21</accession>
<dbReference type="SUPFAM" id="SSF48452">
    <property type="entry name" value="TPR-like"/>
    <property type="match status" value="1"/>
</dbReference>
<gene>
    <name evidence="2" type="ORF">K443DRAFT_84224</name>
</gene>
<keyword evidence="1" id="KW-0175">Coiled coil</keyword>
<dbReference type="EMBL" id="KN838541">
    <property type="protein sequence ID" value="KIK08783.1"/>
    <property type="molecule type" value="Genomic_DNA"/>
</dbReference>
<dbReference type="STRING" id="1095629.A0A0C9YL21"/>
<evidence type="ECO:0000256" key="1">
    <source>
        <dbReference type="SAM" id="Coils"/>
    </source>
</evidence>